<feature type="domain" description="Endonuclease/exonuclease/phosphatase" evidence="7">
    <location>
        <begin position="4"/>
        <end position="248"/>
    </location>
</feature>
<evidence type="ECO:0000256" key="2">
    <source>
        <dbReference type="ARBA" id="ARBA00001946"/>
    </source>
</evidence>
<organism evidence="8 9">
    <name type="scientific">Desulfofustis limnaeus</name>
    <dbReference type="NCBI Taxonomy" id="2740163"/>
    <lineage>
        <taxon>Bacteria</taxon>
        <taxon>Pseudomonadati</taxon>
        <taxon>Thermodesulfobacteriota</taxon>
        <taxon>Desulfobulbia</taxon>
        <taxon>Desulfobulbales</taxon>
        <taxon>Desulfocapsaceae</taxon>
        <taxon>Desulfofustis</taxon>
    </lineage>
</organism>
<keyword evidence="9" id="KW-1185">Reference proteome</keyword>
<keyword evidence="5" id="KW-0378">Hydrolase</keyword>
<evidence type="ECO:0000259" key="7">
    <source>
        <dbReference type="Pfam" id="PF03372"/>
    </source>
</evidence>
<comment type="similarity">
    <text evidence="3">Belongs to the DNA repair enzymes AP/ExoA family.</text>
</comment>
<dbReference type="InterPro" id="IPR036691">
    <property type="entry name" value="Endo/exonu/phosph_ase_sf"/>
</dbReference>
<dbReference type="InterPro" id="IPR020848">
    <property type="entry name" value="AP_endonuclease_F1_CS"/>
</dbReference>
<evidence type="ECO:0000256" key="5">
    <source>
        <dbReference type="ARBA" id="ARBA00022801"/>
    </source>
</evidence>
<accession>A0ABM7WAC8</accession>
<dbReference type="EMBL" id="AP025516">
    <property type="protein sequence ID" value="BDD87826.1"/>
    <property type="molecule type" value="Genomic_DNA"/>
</dbReference>
<evidence type="ECO:0000313" key="9">
    <source>
        <dbReference type="Proteomes" id="UP000830055"/>
    </source>
</evidence>
<name>A0ABM7WAC8_9BACT</name>
<dbReference type="RefSeq" id="WP_284151238.1">
    <property type="nucleotide sequence ID" value="NZ_AP025516.1"/>
</dbReference>
<dbReference type="Proteomes" id="UP000830055">
    <property type="component" value="Chromosome"/>
</dbReference>
<evidence type="ECO:0000256" key="6">
    <source>
        <dbReference type="ARBA" id="ARBA00022842"/>
    </source>
</evidence>
<dbReference type="PROSITE" id="PS00726">
    <property type="entry name" value="AP_NUCLEASE_F1_1"/>
    <property type="match status" value="1"/>
</dbReference>
<sequence>MRLLSWNVNGLRAIYGKGFAAAVANLQPDILALQETKLQPDQRSPEMVELHDYRSYWDYSTEKKGYSGVAVYARPKPEQVRAGFGIERYDKEGRVLQLDYGPFILFNVYFPNGQRDEERLQYKLDFYRDFFAHADRLRAQGRSLIITGDFNTAHNEIDLKHPRANQDRSGFLRIERDVLDDIVARGYVDTFRHLYPDTVTYSWWSYRFNARKSNAGWRIDYFFVSRDLIERKVVRDAFILNDIHGSDHCPVGLDLDLSL</sequence>
<evidence type="ECO:0000256" key="4">
    <source>
        <dbReference type="ARBA" id="ARBA00022723"/>
    </source>
</evidence>
<dbReference type="NCBIfam" id="TIGR00195">
    <property type="entry name" value="exoDNase_III"/>
    <property type="match status" value="1"/>
</dbReference>
<keyword evidence="4" id="KW-0479">Metal-binding</keyword>
<comment type="cofactor">
    <cofactor evidence="1">
        <name>Mn(2+)</name>
        <dbReference type="ChEBI" id="CHEBI:29035"/>
    </cofactor>
</comment>
<dbReference type="Gene3D" id="3.60.10.10">
    <property type="entry name" value="Endonuclease/exonuclease/phosphatase"/>
    <property type="match status" value="1"/>
</dbReference>
<dbReference type="InterPro" id="IPR020847">
    <property type="entry name" value="AP_endonuclease_F1_BS"/>
</dbReference>
<reference evidence="8 9" key="1">
    <citation type="submission" date="2022-01" db="EMBL/GenBank/DDBJ databases">
        <title>Desulfofustis limnae sp. nov., a novel mesophilic sulfate-reducing bacterium isolated from marsh soil.</title>
        <authorList>
            <person name="Watanabe M."/>
            <person name="Takahashi A."/>
            <person name="Kojima H."/>
            <person name="Fukui M."/>
        </authorList>
    </citation>
    <scope>NUCLEOTIDE SEQUENCE [LARGE SCALE GENOMIC DNA]</scope>
    <source>
        <strain evidence="8 9">PPLL</strain>
    </source>
</reference>
<dbReference type="InterPro" id="IPR005135">
    <property type="entry name" value="Endo/exonuclease/phosphatase"/>
</dbReference>
<dbReference type="PANTHER" id="PTHR22748">
    <property type="entry name" value="AP ENDONUCLEASE"/>
    <property type="match status" value="1"/>
</dbReference>
<keyword evidence="6" id="KW-0460">Magnesium</keyword>
<evidence type="ECO:0000256" key="3">
    <source>
        <dbReference type="ARBA" id="ARBA00007092"/>
    </source>
</evidence>
<protein>
    <submittedName>
        <fullName evidence="8">Exodeoxyribonuclease III</fullName>
    </submittedName>
</protein>
<evidence type="ECO:0000313" key="8">
    <source>
        <dbReference type="EMBL" id="BDD87826.1"/>
    </source>
</evidence>
<dbReference type="SUPFAM" id="SSF56219">
    <property type="entry name" value="DNase I-like"/>
    <property type="match status" value="1"/>
</dbReference>
<dbReference type="PROSITE" id="PS51435">
    <property type="entry name" value="AP_NUCLEASE_F1_4"/>
    <property type="match status" value="1"/>
</dbReference>
<dbReference type="InterPro" id="IPR004808">
    <property type="entry name" value="AP_endonuc_1"/>
</dbReference>
<gene>
    <name evidence="8" type="primary">exoA</name>
    <name evidence="8" type="ORF">DPPLL_21910</name>
</gene>
<evidence type="ECO:0000256" key="1">
    <source>
        <dbReference type="ARBA" id="ARBA00001936"/>
    </source>
</evidence>
<dbReference type="PROSITE" id="PS00727">
    <property type="entry name" value="AP_NUCLEASE_F1_2"/>
    <property type="match status" value="1"/>
</dbReference>
<dbReference type="Pfam" id="PF03372">
    <property type="entry name" value="Exo_endo_phos"/>
    <property type="match status" value="1"/>
</dbReference>
<proteinExistence type="inferred from homology"/>
<dbReference type="PANTHER" id="PTHR22748:SF6">
    <property type="entry name" value="DNA-(APURINIC OR APYRIMIDINIC SITE) ENDONUCLEASE"/>
    <property type="match status" value="1"/>
</dbReference>
<dbReference type="NCBIfam" id="TIGR00633">
    <property type="entry name" value="xth"/>
    <property type="match status" value="1"/>
</dbReference>
<comment type="cofactor">
    <cofactor evidence="2">
        <name>Mg(2+)</name>
        <dbReference type="ChEBI" id="CHEBI:18420"/>
    </cofactor>
</comment>